<proteinExistence type="predicted"/>
<dbReference type="KEGG" id="pte:PTT_09395"/>
<reference evidence="1 2" key="1">
    <citation type="journal article" date="2010" name="Genome Biol.">
        <title>A first genome assembly of the barley fungal pathogen Pyrenophora teres f. teres.</title>
        <authorList>
            <person name="Ellwood S.R."/>
            <person name="Liu Z."/>
            <person name="Syme R.A."/>
            <person name="Lai Z."/>
            <person name="Hane J.K."/>
            <person name="Keiper F."/>
            <person name="Moffat C.S."/>
            <person name="Oliver R.P."/>
            <person name="Friesen T.L."/>
        </authorList>
    </citation>
    <scope>NUCLEOTIDE SEQUENCE [LARGE SCALE GENOMIC DNA]</scope>
    <source>
        <strain evidence="1 2">0-1</strain>
    </source>
</reference>
<dbReference type="Proteomes" id="UP000001067">
    <property type="component" value="Unassembled WGS sequence"/>
</dbReference>
<evidence type="ECO:0000313" key="2">
    <source>
        <dbReference type="Proteomes" id="UP000001067"/>
    </source>
</evidence>
<keyword evidence="2" id="KW-1185">Reference proteome</keyword>
<accession>E3RLX3</accession>
<organism evidence="2">
    <name type="scientific">Pyrenophora teres f. teres (strain 0-1)</name>
    <name type="common">Barley net blotch fungus</name>
    <name type="synonym">Drechslera teres f. teres</name>
    <dbReference type="NCBI Taxonomy" id="861557"/>
    <lineage>
        <taxon>Eukaryota</taxon>
        <taxon>Fungi</taxon>
        <taxon>Dikarya</taxon>
        <taxon>Ascomycota</taxon>
        <taxon>Pezizomycotina</taxon>
        <taxon>Dothideomycetes</taxon>
        <taxon>Pleosporomycetidae</taxon>
        <taxon>Pleosporales</taxon>
        <taxon>Pleosporineae</taxon>
        <taxon>Pleosporaceae</taxon>
        <taxon>Pyrenophora</taxon>
    </lineage>
</organism>
<evidence type="ECO:0000313" key="1">
    <source>
        <dbReference type="EMBL" id="EFQ93276.1"/>
    </source>
</evidence>
<protein>
    <submittedName>
        <fullName evidence="1">Uncharacterized protein</fullName>
    </submittedName>
</protein>
<dbReference type="AlphaFoldDB" id="E3RLX3"/>
<gene>
    <name evidence="1" type="ORF">PTT_09395</name>
</gene>
<name>E3RLX3_PYRTT</name>
<sequence length="126" mass="14614">MEQESLTEDPQGMRPVTEWLRKVRLDKRPIPTENRYFVWGLSFLGKGPKGCIVVRDKDGLFVLLNNFAKELSEEILLEVIKLMKKHKYEERDAELVWEDQLRDARRQEGGLAVEAMSILPTSLKGD</sequence>
<dbReference type="EMBL" id="GL533913">
    <property type="protein sequence ID" value="EFQ93276.1"/>
    <property type="molecule type" value="Genomic_DNA"/>
</dbReference>
<dbReference type="HOGENOM" id="CLU_1982703_0_0_1"/>